<evidence type="ECO:0000313" key="3">
    <source>
        <dbReference type="EMBL" id="KAF0725554.1"/>
    </source>
</evidence>
<dbReference type="Proteomes" id="UP000481153">
    <property type="component" value="Unassembled WGS sequence"/>
</dbReference>
<dbReference type="AlphaFoldDB" id="A0A6G0WEV5"/>
<feature type="region of interest" description="Disordered" evidence="2">
    <location>
        <begin position="808"/>
        <end position="856"/>
    </location>
</feature>
<dbReference type="VEuPathDB" id="FungiDB:AeMF1_017072"/>
<evidence type="ECO:0000256" key="2">
    <source>
        <dbReference type="SAM" id="MobiDB-lite"/>
    </source>
</evidence>
<feature type="coiled-coil region" evidence="1">
    <location>
        <begin position="578"/>
        <end position="605"/>
    </location>
</feature>
<protein>
    <submittedName>
        <fullName evidence="3">Uncharacterized protein</fullName>
    </submittedName>
</protein>
<feature type="compositionally biased region" description="Polar residues" evidence="2">
    <location>
        <begin position="821"/>
        <end position="836"/>
    </location>
</feature>
<gene>
    <name evidence="3" type="ORF">Ae201684_015996</name>
</gene>
<feature type="region of interest" description="Disordered" evidence="2">
    <location>
        <begin position="1"/>
        <end position="29"/>
    </location>
</feature>
<reference evidence="3 4" key="1">
    <citation type="submission" date="2019-07" db="EMBL/GenBank/DDBJ databases">
        <title>Genomics analysis of Aphanomyces spp. identifies a new class of oomycete effector associated with host adaptation.</title>
        <authorList>
            <person name="Gaulin E."/>
        </authorList>
    </citation>
    <scope>NUCLEOTIDE SEQUENCE [LARGE SCALE GENOMIC DNA]</scope>
    <source>
        <strain evidence="3 4">ATCC 201684</strain>
    </source>
</reference>
<dbReference type="VEuPathDB" id="FungiDB:AeMF1_020160"/>
<sequence>MDPRRQEDLNLGPTRTEAYNADTDMEPLSTNAVTESAIVAYTESPLATLRKRDLEYRRLHHANSPEQRDPEKRSRSLPAEPNDDSMGSDSGSDLTPLRALDANAAEQSDLSGSQLSLETRNSLEALPFWESNNDSALPILDLVEYENTRLPIVNSFAATRESYVEESIVPFTQSTETALLSTRPITRTITSTVSRTITETLSSQTGQYLLALPEPDGLGLAVTQHNTATASQGLSQLPALTSDLLSSSSTGYQSQAQLANAESRALEWDQSFTPDPNLNLQLTQQVNQSWPQCHLAATHMGANLLESTNHSDALTAVSGLSYTATSTQPERPLQIADLPHEDPSATDMEISEIDHGLALLPTVSDLSLRVSDLQDSVRYTESSVSLQLNQIQVDQRGTNTALGSLTSAVDVASNRTQLLEEDLSSLERNFSSTRQDLQARVLQISDQVQQVGLTLETASSVTDAQIFDLQRSLAETVPKETHEAVIRTLTEAILELRQSMQDQASISHQLRSGLLSNEGRHQTELHQLHQEVQSLRLLLSDSQTRTPTKLSETRRLLDELKESNELLSACVSDLTLDNTRLLHQVSSLEDQLARHQLDLQVLRNQTPEPQQATESSSAPISIDPEEVQALFRDLNERLTSLATGLTSDMSDLKESIQSMDQDKKLGQATKFTIVPSSNHQDDCAFFIRQLLETADRCQLTDTDRRSLLGLKLCSDKTPPSLHKWWISFAKTKQGETWPDVLAEFQDQSYATRLQSIIDEVGFPADQGVNLFKLGVRHLKTESCLENTDRELKTIADCVKLLRMREVPLDDAPTPAPRPKSRSGSVSEASSTYLSEISSDRTPLRSPRLNRRGSRVSFDEPSTVEHLLNALVDQQKQFVAHIERSDRNHQSLVEAFLRPSGHHFAAPVQSSPAPQYSQPYGYPYARPSTMTPPKHYTKYGHSSDRTNYACPEDAHLLMAPAAIEDEDLWLQWFSDTLSKCGEARKANRDFRTNGPIARIGWADTNPYSVIDNSDPLETPSNNESDGEHDDIPPYHVASAHGPTPTFKTRNSPEGSHLPPPPFSWDDLPTEYPDLESSPIQEAKQKIRCQHNYH</sequence>
<accession>A0A6G0WEV5</accession>
<comment type="caution">
    <text evidence="3">The sequence shown here is derived from an EMBL/GenBank/DDBJ whole genome shotgun (WGS) entry which is preliminary data.</text>
</comment>
<keyword evidence="1" id="KW-0175">Coiled coil</keyword>
<feature type="region of interest" description="Disordered" evidence="2">
    <location>
        <begin position="60"/>
        <end position="96"/>
    </location>
</feature>
<name>A0A6G0WEV5_9STRA</name>
<feature type="compositionally biased region" description="Low complexity" evidence="2">
    <location>
        <begin position="84"/>
        <end position="93"/>
    </location>
</feature>
<organism evidence="3 4">
    <name type="scientific">Aphanomyces euteiches</name>
    <dbReference type="NCBI Taxonomy" id="100861"/>
    <lineage>
        <taxon>Eukaryota</taxon>
        <taxon>Sar</taxon>
        <taxon>Stramenopiles</taxon>
        <taxon>Oomycota</taxon>
        <taxon>Saprolegniomycetes</taxon>
        <taxon>Saprolegniales</taxon>
        <taxon>Verrucalvaceae</taxon>
        <taxon>Aphanomyces</taxon>
    </lineage>
</organism>
<proteinExistence type="predicted"/>
<keyword evidence="4" id="KW-1185">Reference proteome</keyword>
<evidence type="ECO:0000256" key="1">
    <source>
        <dbReference type="SAM" id="Coils"/>
    </source>
</evidence>
<dbReference type="EMBL" id="VJMJ01000238">
    <property type="protein sequence ID" value="KAF0725554.1"/>
    <property type="molecule type" value="Genomic_DNA"/>
</dbReference>
<feature type="region of interest" description="Disordered" evidence="2">
    <location>
        <begin position="1006"/>
        <end position="1092"/>
    </location>
</feature>
<evidence type="ECO:0000313" key="4">
    <source>
        <dbReference type="Proteomes" id="UP000481153"/>
    </source>
</evidence>